<keyword evidence="1" id="KW-0175">Coiled coil</keyword>
<dbReference type="EMBL" id="BMLW01000001">
    <property type="protein sequence ID" value="GGP07261.1"/>
    <property type="molecule type" value="Genomic_DNA"/>
</dbReference>
<evidence type="ECO:0000313" key="2">
    <source>
        <dbReference type="EMBL" id="GGP07261.1"/>
    </source>
</evidence>
<reference evidence="3" key="1">
    <citation type="journal article" date="2019" name="Int. J. Syst. Evol. Microbiol.">
        <title>The Global Catalogue of Microorganisms (GCM) 10K type strain sequencing project: providing services to taxonomists for standard genome sequencing and annotation.</title>
        <authorList>
            <consortium name="The Broad Institute Genomics Platform"/>
            <consortium name="The Broad Institute Genome Sequencing Center for Infectious Disease"/>
            <person name="Wu L."/>
            <person name="Ma J."/>
        </authorList>
    </citation>
    <scope>NUCLEOTIDE SEQUENCE [LARGE SCALE GENOMIC DNA]</scope>
    <source>
        <strain evidence="3">CGMCC 1.7693</strain>
    </source>
</reference>
<evidence type="ECO:0000313" key="3">
    <source>
        <dbReference type="Proteomes" id="UP000641206"/>
    </source>
</evidence>
<dbReference type="RefSeq" id="WP_188732737.1">
    <property type="nucleotide sequence ID" value="NZ_BMLW01000001.1"/>
</dbReference>
<comment type="caution">
    <text evidence="2">The sequence shown here is derived from an EMBL/GenBank/DDBJ whole genome shotgun (WGS) entry which is preliminary data.</text>
</comment>
<evidence type="ECO:0000256" key="1">
    <source>
        <dbReference type="SAM" id="Coils"/>
    </source>
</evidence>
<keyword evidence="3" id="KW-1185">Reference proteome</keyword>
<accession>A0ABQ2NQK9</accession>
<protein>
    <recommendedName>
        <fullName evidence="4">Phage major capsid protein</fullName>
    </recommendedName>
</protein>
<proteinExistence type="predicted"/>
<gene>
    <name evidence="2" type="ORF">GCM10011346_02540</name>
</gene>
<evidence type="ECO:0008006" key="4">
    <source>
        <dbReference type="Google" id="ProtNLM"/>
    </source>
</evidence>
<organism evidence="2 3">
    <name type="scientific">Oceanobacillus neutriphilus</name>
    <dbReference type="NCBI Taxonomy" id="531815"/>
    <lineage>
        <taxon>Bacteria</taxon>
        <taxon>Bacillati</taxon>
        <taxon>Bacillota</taxon>
        <taxon>Bacilli</taxon>
        <taxon>Bacillales</taxon>
        <taxon>Bacillaceae</taxon>
        <taxon>Oceanobacillus</taxon>
    </lineage>
</organism>
<dbReference type="Proteomes" id="UP000641206">
    <property type="component" value="Unassembled WGS sequence"/>
</dbReference>
<name>A0ABQ2NQK9_9BACI</name>
<sequence>MNLEHNLNDVVTSLAKKLAEAERMSSSFEAVAAAKEEKIKELEDKIKELQEVKE</sequence>
<feature type="coiled-coil region" evidence="1">
    <location>
        <begin position="25"/>
        <end position="52"/>
    </location>
</feature>